<proteinExistence type="predicted"/>
<dbReference type="Proteomes" id="UP001283361">
    <property type="component" value="Unassembled WGS sequence"/>
</dbReference>
<organism evidence="1 2">
    <name type="scientific">Elysia crispata</name>
    <name type="common">lettuce slug</name>
    <dbReference type="NCBI Taxonomy" id="231223"/>
    <lineage>
        <taxon>Eukaryota</taxon>
        <taxon>Metazoa</taxon>
        <taxon>Spiralia</taxon>
        <taxon>Lophotrochozoa</taxon>
        <taxon>Mollusca</taxon>
        <taxon>Gastropoda</taxon>
        <taxon>Heterobranchia</taxon>
        <taxon>Euthyneura</taxon>
        <taxon>Panpulmonata</taxon>
        <taxon>Sacoglossa</taxon>
        <taxon>Placobranchoidea</taxon>
        <taxon>Plakobranchidae</taxon>
        <taxon>Elysia</taxon>
    </lineage>
</organism>
<name>A0AAE1DWT3_9GAST</name>
<protein>
    <submittedName>
        <fullName evidence="1">Uncharacterized protein</fullName>
    </submittedName>
</protein>
<reference evidence="1" key="1">
    <citation type="journal article" date="2023" name="G3 (Bethesda)">
        <title>A reference genome for the long-term kleptoplast-retaining sea slug Elysia crispata morphotype clarki.</title>
        <authorList>
            <person name="Eastman K.E."/>
            <person name="Pendleton A.L."/>
            <person name="Shaikh M.A."/>
            <person name="Suttiyut T."/>
            <person name="Ogas R."/>
            <person name="Tomko P."/>
            <person name="Gavelis G."/>
            <person name="Widhalm J.R."/>
            <person name="Wisecaver J.H."/>
        </authorList>
    </citation>
    <scope>NUCLEOTIDE SEQUENCE</scope>
    <source>
        <strain evidence="1">ECLA1</strain>
    </source>
</reference>
<accession>A0AAE1DWT3</accession>
<dbReference type="AlphaFoldDB" id="A0AAE1DWT3"/>
<comment type="caution">
    <text evidence="1">The sequence shown here is derived from an EMBL/GenBank/DDBJ whole genome shotgun (WGS) entry which is preliminary data.</text>
</comment>
<evidence type="ECO:0000313" key="1">
    <source>
        <dbReference type="EMBL" id="KAK3785612.1"/>
    </source>
</evidence>
<sequence length="166" mass="19232">MPKEVVETVKTIKDVGEEQFRSFVSDRIETQKVPWTSTIHLNKLPLFSDKPKTSKQKSNVVALKQERSQVIHMMLSSQSGREINENAFSHENSAYPPSLSRNEEICCSTKSEIIKFNVWKTSYLLPLPQNPQQMLSFLMEHSLCRCSNLAMQRPFKNMQTIYSFLM</sequence>
<dbReference type="EMBL" id="JAWDGP010002101">
    <property type="protein sequence ID" value="KAK3785612.1"/>
    <property type="molecule type" value="Genomic_DNA"/>
</dbReference>
<evidence type="ECO:0000313" key="2">
    <source>
        <dbReference type="Proteomes" id="UP001283361"/>
    </source>
</evidence>
<keyword evidence="2" id="KW-1185">Reference proteome</keyword>
<gene>
    <name evidence="1" type="ORF">RRG08_015497</name>
</gene>